<dbReference type="AlphaFoldDB" id="A0A367JAX5"/>
<dbReference type="OrthoDB" id="2214365at2759"/>
<dbReference type="Proteomes" id="UP000253551">
    <property type="component" value="Unassembled WGS sequence"/>
</dbReference>
<evidence type="ECO:0000313" key="2">
    <source>
        <dbReference type="Proteomes" id="UP000253551"/>
    </source>
</evidence>
<gene>
    <name evidence="1" type="ORF">CU098_004434</name>
</gene>
<keyword evidence="2" id="KW-1185">Reference proteome</keyword>
<reference evidence="1 2" key="1">
    <citation type="journal article" date="2018" name="G3 (Bethesda)">
        <title>Phylogenetic and Phylogenomic Definition of Rhizopus Species.</title>
        <authorList>
            <person name="Gryganskyi A.P."/>
            <person name="Golan J."/>
            <person name="Dolatabadi S."/>
            <person name="Mondo S."/>
            <person name="Robb S."/>
            <person name="Idnurm A."/>
            <person name="Muszewska A."/>
            <person name="Steczkiewicz K."/>
            <person name="Masonjones S."/>
            <person name="Liao H.L."/>
            <person name="Gajdeczka M.T."/>
            <person name="Anike F."/>
            <person name="Vuek A."/>
            <person name="Anishchenko I.M."/>
            <person name="Voigt K."/>
            <person name="de Hoog G.S."/>
            <person name="Smith M.E."/>
            <person name="Heitman J."/>
            <person name="Vilgalys R."/>
            <person name="Stajich J.E."/>
        </authorList>
    </citation>
    <scope>NUCLEOTIDE SEQUENCE [LARGE SCALE GENOMIC DNA]</scope>
    <source>
        <strain evidence="1 2">LSU 92-RS-03</strain>
    </source>
</reference>
<name>A0A367JAX5_RHIST</name>
<dbReference type="STRING" id="4846.A0A367JAX5"/>
<accession>A0A367JAX5</accession>
<protein>
    <submittedName>
        <fullName evidence="1">Uncharacterized protein</fullName>
    </submittedName>
</protein>
<evidence type="ECO:0000313" key="1">
    <source>
        <dbReference type="EMBL" id="RCH87088.1"/>
    </source>
</evidence>
<proteinExistence type="predicted"/>
<sequence>MKLYNNYSDFTRETFIDRMLENPQERGLVAKVARDLNTNYRNTLGWWKYYKGTEEVAYKKSEQNKLPDNDPQLYSDDIINNLTERFEGFTISKSQPNNHLQNTIHITVKKRMFESEARDSVENLQTRFEWFMEWILQKIVLSLMKLGLVFYYIRATGF</sequence>
<organism evidence="1 2">
    <name type="scientific">Rhizopus stolonifer</name>
    <name type="common">Rhizopus nigricans</name>
    <dbReference type="NCBI Taxonomy" id="4846"/>
    <lineage>
        <taxon>Eukaryota</taxon>
        <taxon>Fungi</taxon>
        <taxon>Fungi incertae sedis</taxon>
        <taxon>Mucoromycota</taxon>
        <taxon>Mucoromycotina</taxon>
        <taxon>Mucoromycetes</taxon>
        <taxon>Mucorales</taxon>
        <taxon>Mucorineae</taxon>
        <taxon>Rhizopodaceae</taxon>
        <taxon>Rhizopus</taxon>
    </lineage>
</organism>
<dbReference type="EMBL" id="PJQM01003794">
    <property type="protein sequence ID" value="RCH87088.1"/>
    <property type="molecule type" value="Genomic_DNA"/>
</dbReference>
<comment type="caution">
    <text evidence="1">The sequence shown here is derived from an EMBL/GenBank/DDBJ whole genome shotgun (WGS) entry which is preliminary data.</text>
</comment>